<evidence type="ECO:0000256" key="1">
    <source>
        <dbReference type="SAM" id="Phobius"/>
    </source>
</evidence>
<dbReference type="EMBL" id="JAVDUG010000005">
    <property type="protein sequence ID" value="MDR6779741.1"/>
    <property type="molecule type" value="Genomic_DNA"/>
</dbReference>
<name>A0ABU1QJB5_9BACL</name>
<sequence>MCIYVNKVKANSQAARAVCELAFFCMLTAIVAVGADNRLLI</sequence>
<dbReference type="Proteomes" id="UP001266807">
    <property type="component" value="Unassembled WGS sequence"/>
</dbReference>
<keyword evidence="1" id="KW-0812">Transmembrane</keyword>
<organism evidence="2 3">
    <name type="scientific">Paenibacillus peoriae</name>
    <dbReference type="NCBI Taxonomy" id="59893"/>
    <lineage>
        <taxon>Bacteria</taxon>
        <taxon>Bacillati</taxon>
        <taxon>Bacillota</taxon>
        <taxon>Bacilli</taxon>
        <taxon>Bacillales</taxon>
        <taxon>Paenibacillaceae</taxon>
        <taxon>Paenibacillus</taxon>
    </lineage>
</organism>
<evidence type="ECO:0000313" key="2">
    <source>
        <dbReference type="EMBL" id="MDR6779741.1"/>
    </source>
</evidence>
<feature type="transmembrane region" description="Helical" evidence="1">
    <location>
        <begin position="14"/>
        <end position="35"/>
    </location>
</feature>
<keyword evidence="3" id="KW-1185">Reference proteome</keyword>
<proteinExistence type="predicted"/>
<reference evidence="2 3" key="1">
    <citation type="submission" date="2023-07" db="EMBL/GenBank/DDBJ databases">
        <title>Sorghum-associated microbial communities from plants grown in Nebraska, USA.</title>
        <authorList>
            <person name="Schachtman D."/>
        </authorList>
    </citation>
    <scope>NUCLEOTIDE SEQUENCE [LARGE SCALE GENOMIC DNA]</scope>
    <source>
        <strain evidence="2 3">BE143</strain>
    </source>
</reference>
<keyword evidence="1" id="KW-0472">Membrane</keyword>
<accession>A0ABU1QJB5</accession>
<keyword evidence="1" id="KW-1133">Transmembrane helix</keyword>
<protein>
    <submittedName>
        <fullName evidence="2">Uncharacterized protein</fullName>
    </submittedName>
</protein>
<gene>
    <name evidence="2" type="ORF">J2W98_004022</name>
</gene>
<evidence type="ECO:0000313" key="3">
    <source>
        <dbReference type="Proteomes" id="UP001266807"/>
    </source>
</evidence>
<comment type="caution">
    <text evidence="2">The sequence shown here is derived from an EMBL/GenBank/DDBJ whole genome shotgun (WGS) entry which is preliminary data.</text>
</comment>